<dbReference type="Gramene" id="HORVU.MOREX.r3.3HG0304890.1">
    <property type="protein sequence ID" value="HORVU.MOREX.r3.3HG0304890.1.CDS1"/>
    <property type="gene ID" value="HORVU.MOREX.r3.3HG0304890"/>
</dbReference>
<evidence type="ECO:0000313" key="3">
    <source>
        <dbReference type="Proteomes" id="UP000011116"/>
    </source>
</evidence>
<sequence>MPFHFHCHLSWSAPSPVEQAAYAWVLQDMYVVLVSVSTIWFLVELHDKESESSCTFGSDNPCIFNSVASLYAVEYMAYMAWHIRWRWVRNLSAMPTAVACILVNSPAVIAIIVVLAFLWGHLFGDPQFVTCLSWLSAAALVVFLWWCICIDRTISKNSPLPHLQEETCKNGGVLHILACDY</sequence>
<protein>
    <submittedName>
        <fullName evidence="2">Uncharacterized protein</fullName>
    </submittedName>
</protein>
<feature type="transmembrane region" description="Helical" evidence="1">
    <location>
        <begin position="21"/>
        <end position="43"/>
    </location>
</feature>
<organism evidence="2 3">
    <name type="scientific">Hordeum vulgare subsp. vulgare</name>
    <name type="common">Domesticated barley</name>
    <dbReference type="NCBI Taxonomy" id="112509"/>
    <lineage>
        <taxon>Eukaryota</taxon>
        <taxon>Viridiplantae</taxon>
        <taxon>Streptophyta</taxon>
        <taxon>Embryophyta</taxon>
        <taxon>Tracheophyta</taxon>
        <taxon>Spermatophyta</taxon>
        <taxon>Magnoliopsida</taxon>
        <taxon>Liliopsida</taxon>
        <taxon>Poales</taxon>
        <taxon>Poaceae</taxon>
        <taxon>BOP clade</taxon>
        <taxon>Pooideae</taxon>
        <taxon>Triticodae</taxon>
        <taxon>Triticeae</taxon>
        <taxon>Hordeinae</taxon>
        <taxon>Hordeum</taxon>
    </lineage>
</organism>
<reference evidence="3" key="1">
    <citation type="journal article" date="2012" name="Nature">
        <title>A physical, genetic and functional sequence assembly of the barley genome.</title>
        <authorList>
            <consortium name="The International Barley Genome Sequencing Consortium"/>
            <person name="Mayer K.F."/>
            <person name="Waugh R."/>
            <person name="Brown J.W."/>
            <person name="Schulman A."/>
            <person name="Langridge P."/>
            <person name="Platzer M."/>
            <person name="Fincher G.B."/>
            <person name="Muehlbauer G.J."/>
            <person name="Sato K."/>
            <person name="Close T.J."/>
            <person name="Wise R.P."/>
            <person name="Stein N."/>
        </authorList>
    </citation>
    <scope>NUCLEOTIDE SEQUENCE [LARGE SCALE GENOMIC DNA]</scope>
    <source>
        <strain evidence="3">cv. Morex</strain>
    </source>
</reference>
<dbReference type="AlphaFoldDB" id="A0A8I6Y038"/>
<dbReference type="EnsemblPlants" id="HORVU.MOREX.r3.3HG0304890.1">
    <property type="protein sequence ID" value="HORVU.MOREX.r3.3HG0304890.1.CDS1"/>
    <property type="gene ID" value="HORVU.MOREX.r3.3HG0304890"/>
</dbReference>
<evidence type="ECO:0000313" key="2">
    <source>
        <dbReference type="EnsemblPlants" id="HORVU.MOREX.r3.3HG0304890.1.CDS1"/>
    </source>
</evidence>
<dbReference type="Proteomes" id="UP000011116">
    <property type="component" value="Chromosome 3H"/>
</dbReference>
<name>A0A8I6Y038_HORVV</name>
<reference evidence="2" key="3">
    <citation type="submission" date="2022-01" db="UniProtKB">
        <authorList>
            <consortium name="EnsemblPlants"/>
        </authorList>
    </citation>
    <scope>IDENTIFICATION</scope>
    <source>
        <strain evidence="2">subsp. vulgare</strain>
    </source>
</reference>
<reference evidence="2" key="2">
    <citation type="submission" date="2020-10" db="EMBL/GenBank/DDBJ databases">
        <authorList>
            <person name="Scholz U."/>
            <person name="Mascher M."/>
            <person name="Fiebig A."/>
        </authorList>
    </citation>
    <scope>NUCLEOTIDE SEQUENCE [LARGE SCALE GENOMIC DNA]</scope>
    <source>
        <strain evidence="2">cv. Morex</strain>
    </source>
</reference>
<evidence type="ECO:0000256" key="1">
    <source>
        <dbReference type="SAM" id="Phobius"/>
    </source>
</evidence>
<keyword evidence="3" id="KW-1185">Reference proteome</keyword>
<proteinExistence type="predicted"/>
<feature type="transmembrane region" description="Helical" evidence="1">
    <location>
        <begin position="93"/>
        <end position="120"/>
    </location>
</feature>
<feature type="transmembrane region" description="Helical" evidence="1">
    <location>
        <begin position="126"/>
        <end position="148"/>
    </location>
</feature>
<accession>A0A8I6Y038</accession>
<keyword evidence="1" id="KW-1133">Transmembrane helix</keyword>
<keyword evidence="1" id="KW-0472">Membrane</keyword>
<keyword evidence="1" id="KW-0812">Transmembrane</keyword>
<feature type="transmembrane region" description="Helical" evidence="1">
    <location>
        <begin position="63"/>
        <end position="81"/>
    </location>
</feature>